<dbReference type="InterPro" id="IPR000189">
    <property type="entry name" value="Transglyc_AS"/>
</dbReference>
<dbReference type="CDD" id="cd00254">
    <property type="entry name" value="LT-like"/>
    <property type="match status" value="1"/>
</dbReference>
<dbReference type="GO" id="GO:0008933">
    <property type="term" value="F:peptidoglycan lytic transglycosylase activity"/>
    <property type="evidence" value="ECO:0007669"/>
    <property type="project" value="InterPro"/>
</dbReference>
<dbReference type="PROSITE" id="PS00922">
    <property type="entry name" value="TRANSGLYCOSYLASE"/>
    <property type="match status" value="1"/>
</dbReference>
<dbReference type="EMBL" id="QSHM01000004">
    <property type="protein sequence ID" value="RHC13931.1"/>
    <property type="molecule type" value="Genomic_DNA"/>
</dbReference>
<accession>A0A413YXX6</accession>
<comment type="similarity">
    <text evidence="1">Belongs to the transglycosylase Slt family.</text>
</comment>
<dbReference type="PANTHER" id="PTHR37423:SF2">
    <property type="entry name" value="MEMBRANE-BOUND LYTIC MUREIN TRANSGLYCOSYLASE C"/>
    <property type="match status" value="1"/>
</dbReference>
<dbReference type="Gene3D" id="1.10.530.10">
    <property type="match status" value="1"/>
</dbReference>
<evidence type="ECO:0000313" key="4">
    <source>
        <dbReference type="Proteomes" id="UP000285844"/>
    </source>
</evidence>
<comment type="caution">
    <text evidence="3">The sequence shown here is derived from an EMBL/GenBank/DDBJ whole genome shotgun (WGS) entry which is preliminary data.</text>
</comment>
<gene>
    <name evidence="3" type="ORF">DW858_05540</name>
</gene>
<reference evidence="3 4" key="1">
    <citation type="submission" date="2018-08" db="EMBL/GenBank/DDBJ databases">
        <title>A genome reference for cultivated species of the human gut microbiota.</title>
        <authorList>
            <person name="Zou Y."/>
            <person name="Xue W."/>
            <person name="Luo G."/>
        </authorList>
    </citation>
    <scope>NUCLEOTIDE SEQUENCE [LARGE SCALE GENOMIC DNA]</scope>
    <source>
        <strain evidence="3 4">AM37-3BH</strain>
    </source>
</reference>
<name>A0A413YXX6_9FIRM</name>
<feature type="domain" description="Transglycosylase SLT" evidence="2">
    <location>
        <begin position="49"/>
        <end position="146"/>
    </location>
</feature>
<dbReference type="InterPro" id="IPR023346">
    <property type="entry name" value="Lysozyme-like_dom_sf"/>
</dbReference>
<dbReference type="InterPro" id="IPR008258">
    <property type="entry name" value="Transglycosylase_SLT_dom_1"/>
</dbReference>
<dbReference type="PANTHER" id="PTHR37423">
    <property type="entry name" value="SOLUBLE LYTIC MUREIN TRANSGLYCOSYLASE-RELATED"/>
    <property type="match status" value="1"/>
</dbReference>
<dbReference type="Pfam" id="PF01464">
    <property type="entry name" value="SLT"/>
    <property type="match status" value="1"/>
</dbReference>
<dbReference type="AlphaFoldDB" id="A0A413YXX6"/>
<evidence type="ECO:0000259" key="2">
    <source>
        <dbReference type="Pfam" id="PF01464"/>
    </source>
</evidence>
<sequence length="337" mass="36639">MMMNTVNYITPSDGDIYLVNNQTYVNSGGTDFDKIYNNITVDDSLENIFAGAAKEFGINENFLKAVAQAESGFDPDAVSYCGAQGIMQLMPYTAESYGVTDSFDARQNVYAGAQMLSELLDSYDGNATLALAAYNAGSGSVQKYGGVPPYEETLNYISKINDILGGVLANDSTTVDGAYATDFTSASDVNAPDTITGNYASKHTATERTGSSYKEQDNSSLISYEEYLYVCETYKDILAKLFSAISADKGDNLAAELYNIVTGTSSERIGVTGTDIINNNSDEQQYIKTGKYYGQIEANAQFINRMPYDNVYKNDPQSVYQAQASMISPLVIKLLEQ</sequence>
<protein>
    <submittedName>
        <fullName evidence="3">Lytic transglycosylase domain-containing protein</fullName>
    </submittedName>
</protein>
<dbReference type="GO" id="GO:0000270">
    <property type="term" value="P:peptidoglycan metabolic process"/>
    <property type="evidence" value="ECO:0007669"/>
    <property type="project" value="InterPro"/>
</dbReference>
<evidence type="ECO:0000256" key="1">
    <source>
        <dbReference type="ARBA" id="ARBA00007734"/>
    </source>
</evidence>
<proteinExistence type="inferred from homology"/>
<dbReference type="Proteomes" id="UP000285844">
    <property type="component" value="Unassembled WGS sequence"/>
</dbReference>
<evidence type="ECO:0000313" key="3">
    <source>
        <dbReference type="EMBL" id="RHC13931.1"/>
    </source>
</evidence>
<dbReference type="GO" id="GO:0016020">
    <property type="term" value="C:membrane"/>
    <property type="evidence" value="ECO:0007669"/>
    <property type="project" value="InterPro"/>
</dbReference>
<organism evidence="3 4">
    <name type="scientific">Lachnospira eligens</name>
    <dbReference type="NCBI Taxonomy" id="39485"/>
    <lineage>
        <taxon>Bacteria</taxon>
        <taxon>Bacillati</taxon>
        <taxon>Bacillota</taxon>
        <taxon>Clostridia</taxon>
        <taxon>Lachnospirales</taxon>
        <taxon>Lachnospiraceae</taxon>
        <taxon>Lachnospira</taxon>
    </lineage>
</organism>
<dbReference type="SUPFAM" id="SSF53955">
    <property type="entry name" value="Lysozyme-like"/>
    <property type="match status" value="1"/>
</dbReference>